<dbReference type="InParanoid" id="A0A7E5X3X9"/>
<proteinExistence type="predicted"/>
<dbReference type="AlphaFoldDB" id="A0A7E5X3X9"/>
<dbReference type="GeneID" id="113508354"/>
<organism evidence="1 2">
    <name type="scientific">Trichoplusia ni</name>
    <name type="common">Cabbage looper</name>
    <dbReference type="NCBI Taxonomy" id="7111"/>
    <lineage>
        <taxon>Eukaryota</taxon>
        <taxon>Metazoa</taxon>
        <taxon>Ecdysozoa</taxon>
        <taxon>Arthropoda</taxon>
        <taxon>Hexapoda</taxon>
        <taxon>Insecta</taxon>
        <taxon>Pterygota</taxon>
        <taxon>Neoptera</taxon>
        <taxon>Endopterygota</taxon>
        <taxon>Lepidoptera</taxon>
        <taxon>Glossata</taxon>
        <taxon>Ditrysia</taxon>
        <taxon>Noctuoidea</taxon>
        <taxon>Noctuidae</taxon>
        <taxon>Plusiinae</taxon>
        <taxon>Trichoplusia</taxon>
    </lineage>
</organism>
<dbReference type="PANTHER" id="PTHR21055">
    <property type="entry name" value="PROTEIN PHOSPHATASE 1 REGULATORY SUBUNIT 36"/>
    <property type="match status" value="1"/>
</dbReference>
<keyword evidence="1" id="KW-1185">Reference proteome</keyword>
<dbReference type="FunCoup" id="A0A7E5X3X9">
    <property type="interactions" value="2"/>
</dbReference>
<dbReference type="RefSeq" id="XP_026747132.1">
    <property type="nucleotide sequence ID" value="XM_026891331.1"/>
</dbReference>
<evidence type="ECO:0000313" key="2">
    <source>
        <dbReference type="RefSeq" id="XP_026747132.1"/>
    </source>
</evidence>
<dbReference type="OrthoDB" id="6724830at2759"/>
<protein>
    <submittedName>
        <fullName evidence="2">Uncharacterized protein LOC113508354</fullName>
    </submittedName>
</protein>
<dbReference type="GO" id="GO:0019902">
    <property type="term" value="F:phosphatase binding"/>
    <property type="evidence" value="ECO:0007669"/>
    <property type="project" value="InterPro"/>
</dbReference>
<evidence type="ECO:0000313" key="1">
    <source>
        <dbReference type="Proteomes" id="UP000322000"/>
    </source>
</evidence>
<name>A0A7E5X3X9_TRINI</name>
<dbReference type="PANTHER" id="PTHR21055:SF3">
    <property type="entry name" value="PROTEIN PHOSPHATASE 1 REGULATORY SUBUNIT 36"/>
    <property type="match status" value="1"/>
</dbReference>
<dbReference type="InterPro" id="IPR026142">
    <property type="entry name" value="Pro_pase_1_reg_su_36"/>
</dbReference>
<gene>
    <name evidence="2" type="primary">LOC113508354</name>
</gene>
<dbReference type="Pfam" id="PF14895">
    <property type="entry name" value="PPPI_inhib"/>
    <property type="match status" value="1"/>
</dbReference>
<sequence>MEYQDDDDDDSYDAVYENGRWVWDDVTRQLVYKKEAPEVPQERVAIAVAILGSVEFREDIDLNEQQRFRKRIQRKIIEGNDVVTLQDIKDVVLFTAPPKIVKPVIIHLLHLPATERLLRALIFFCQYYLQTLDLMSLRTLELLGKIRTPKSDETEFEFLENLQDLRLLVAKEYSNVIMGFGEFAKLHHMGALKKSRSLSKRESLVFETFIRISIQIIWIALGRKSFSQIEIEVNRIFKSSIFNSAEHKLSKETKNKLAVTNPNEKAVLLGQCMQKRHKVNVLSPLMDEVHCHRYIDHRIYGLGIIKYPSISPRHRYLENAISLPEHQLEDVNMSVGILGLPRENFDILLKEIKFISASSSNVSVNKQPSRPTNVTKSMRKSLIVAGPTFKDIVIPSKQEDDYPLETCPDFPTESMPRRPCDELQRQKWMKRIQRIQYRQRAHQKHV</sequence>
<reference evidence="2" key="1">
    <citation type="submission" date="2025-08" db="UniProtKB">
        <authorList>
            <consortium name="RefSeq"/>
        </authorList>
    </citation>
    <scope>IDENTIFICATION</scope>
</reference>
<dbReference type="KEGG" id="tnl:113508354"/>
<accession>A0A7E5X3X9</accession>
<dbReference type="Proteomes" id="UP000322000">
    <property type="component" value="Chromosome 2"/>
</dbReference>